<comment type="caution">
    <text evidence="1">The sequence shown here is derived from an EMBL/GenBank/DDBJ whole genome shotgun (WGS) entry which is preliminary data.</text>
</comment>
<dbReference type="EMBL" id="PXYW01000046">
    <property type="protein sequence ID" value="PSR32281.1"/>
    <property type="molecule type" value="Genomic_DNA"/>
</dbReference>
<dbReference type="AlphaFoldDB" id="A0A2T2XCM8"/>
<proteinExistence type="predicted"/>
<gene>
    <name evidence="1" type="ORF">C7B46_15040</name>
</gene>
<organism evidence="1 2">
    <name type="scientific">Sulfobacillus benefaciens</name>
    <dbReference type="NCBI Taxonomy" id="453960"/>
    <lineage>
        <taxon>Bacteria</taxon>
        <taxon>Bacillati</taxon>
        <taxon>Bacillota</taxon>
        <taxon>Clostridia</taxon>
        <taxon>Eubacteriales</taxon>
        <taxon>Clostridiales Family XVII. Incertae Sedis</taxon>
        <taxon>Sulfobacillus</taxon>
    </lineage>
</organism>
<evidence type="ECO:0000313" key="2">
    <source>
        <dbReference type="Proteomes" id="UP000242972"/>
    </source>
</evidence>
<dbReference type="Proteomes" id="UP000242972">
    <property type="component" value="Unassembled WGS sequence"/>
</dbReference>
<name>A0A2T2XCM8_9FIRM</name>
<evidence type="ECO:0000313" key="1">
    <source>
        <dbReference type="EMBL" id="PSR32281.1"/>
    </source>
</evidence>
<accession>A0A2T2XCM8</accession>
<sequence length="161" mass="18985">MDVVSRSYYVGAARWRQSLVTLVDPLVFAMDSDPARWQWLFAAPHGARRPIGPSWMHWLDQAQDHRCFWCHQPLTSFTATVEHVLPYGDAWWPRLTRLEQLLSLRRSHAVCNAGYNTWRQHQSADTLAQMDAMLVRHIRQQIHRHPLLMLSHYHHYTPLAQ</sequence>
<protein>
    <recommendedName>
        <fullName evidence="3">HNH endonuclease</fullName>
    </recommendedName>
</protein>
<reference evidence="1 2" key="1">
    <citation type="journal article" date="2014" name="BMC Genomics">
        <title>Comparison of environmental and isolate Sulfobacillus genomes reveals diverse carbon, sulfur, nitrogen, and hydrogen metabolisms.</title>
        <authorList>
            <person name="Justice N.B."/>
            <person name="Norman A."/>
            <person name="Brown C.T."/>
            <person name="Singh A."/>
            <person name="Thomas B.C."/>
            <person name="Banfield J.F."/>
        </authorList>
    </citation>
    <scope>NUCLEOTIDE SEQUENCE [LARGE SCALE GENOMIC DNA]</scope>
    <source>
        <strain evidence="1">AMDSBA4</strain>
    </source>
</reference>
<evidence type="ECO:0008006" key="3">
    <source>
        <dbReference type="Google" id="ProtNLM"/>
    </source>
</evidence>